<dbReference type="EMBL" id="CP142733">
    <property type="protein sequence ID" value="WUR04378.1"/>
    <property type="molecule type" value="Genomic_DNA"/>
</dbReference>
<gene>
    <name evidence="1" type="ORF">VNE69_08133</name>
</gene>
<accession>A0AAX4JEV3</accession>
<proteinExistence type="predicted"/>
<protein>
    <submittedName>
        <fullName evidence="1">Uncharacterized protein</fullName>
    </submittedName>
</protein>
<dbReference type="AlphaFoldDB" id="A0AAX4JEV3"/>
<dbReference type="GeneID" id="90542209"/>
<name>A0AAX4JEV3_9MICR</name>
<evidence type="ECO:0000313" key="1">
    <source>
        <dbReference type="EMBL" id="WUR04378.1"/>
    </source>
</evidence>
<sequence length="486" mass="58205">MIALKIFYYFYLVQSTKYFVKLNIVLNEQIKKKQYYTFDTTKGIYNDILMYEDVMSYISSTNKTKDENIMRAIEKIKSELFDKDNIDDLNNVLIYEKHDNDDYNKIIDGLIEYNYKVKNKENVFSYDIIVEKDSPTYKFIFDNNITAENVKFPKLSRPFLYNFVFKLDTIFYFTGINLKDLGIEEIFNVHLEKQFAYKNYNDRFLNLTLQNFNFFELNEVYGFKQYENTGIHEKRDLNDLDLKYHDFVILPSENIIKYKNTTKTIVFSYNKEFLNIYDDTKKNIVIDEVIYGDLLRLVKFYQKNQSNKNEINLLIRYISKNYPLKSLIESIYANKYTATYIFFEEIRTISKVLSRTDLNYIINNIDILKKASSCISGLHTKSNQIADNFIDFILYEDNNINYMIKICLIIEFEKHINNKNLDLRIFKTIKNISKLFESTNKDEVDIVLLFEELLNKKDVICEAIKSTWNDIFKAFLYLKNKKEEIN</sequence>
<keyword evidence="2" id="KW-1185">Reference proteome</keyword>
<dbReference type="RefSeq" id="XP_065330523.1">
    <property type="nucleotide sequence ID" value="XM_065474451.1"/>
</dbReference>
<organism evidence="1 2">
    <name type="scientific">Vairimorpha necatrix</name>
    <dbReference type="NCBI Taxonomy" id="6039"/>
    <lineage>
        <taxon>Eukaryota</taxon>
        <taxon>Fungi</taxon>
        <taxon>Fungi incertae sedis</taxon>
        <taxon>Microsporidia</taxon>
        <taxon>Nosematidae</taxon>
        <taxon>Vairimorpha</taxon>
    </lineage>
</organism>
<dbReference type="KEGG" id="vnx:VNE69_08133"/>
<dbReference type="Proteomes" id="UP001334084">
    <property type="component" value="Chromosome 8"/>
</dbReference>
<reference evidence="1" key="1">
    <citation type="journal article" date="2024" name="BMC Genomics">
        <title>Functional annotation of a divergent genome using sequence and structure-based similarity.</title>
        <authorList>
            <person name="Svedberg D."/>
            <person name="Winiger R.R."/>
            <person name="Berg A."/>
            <person name="Sharma H."/>
            <person name="Tellgren-Roth C."/>
            <person name="Debrunner-Vossbrinck B.A."/>
            <person name="Vossbrinck C.R."/>
            <person name="Barandun J."/>
        </authorList>
    </citation>
    <scope>NUCLEOTIDE SEQUENCE</scope>
    <source>
        <strain evidence="1">Illinois isolate</strain>
    </source>
</reference>
<evidence type="ECO:0000313" key="2">
    <source>
        <dbReference type="Proteomes" id="UP001334084"/>
    </source>
</evidence>